<dbReference type="Proteomes" id="UP000054560">
    <property type="component" value="Unassembled WGS sequence"/>
</dbReference>
<keyword evidence="3" id="KW-1185">Reference proteome</keyword>
<evidence type="ECO:0000313" key="3">
    <source>
        <dbReference type="Proteomes" id="UP000054560"/>
    </source>
</evidence>
<dbReference type="RefSeq" id="XP_014145433.1">
    <property type="nucleotide sequence ID" value="XM_014289958.1"/>
</dbReference>
<dbReference type="GO" id="GO:0016020">
    <property type="term" value="C:membrane"/>
    <property type="evidence" value="ECO:0007669"/>
    <property type="project" value="InterPro"/>
</dbReference>
<dbReference type="OrthoDB" id="29661at2759"/>
<gene>
    <name evidence="2" type="ORF">SARC_15929</name>
</gene>
<dbReference type="GeneID" id="25916433"/>
<keyword evidence="1" id="KW-0472">Membrane</keyword>
<dbReference type="InterPro" id="IPR007369">
    <property type="entry name" value="Peptidase_A22B_SPP"/>
</dbReference>
<dbReference type="AlphaFoldDB" id="A0A0L0F4I0"/>
<feature type="non-terminal residue" evidence="2">
    <location>
        <position position="1"/>
    </location>
</feature>
<dbReference type="GO" id="GO:0042500">
    <property type="term" value="F:aspartic endopeptidase activity, intramembrane cleaving"/>
    <property type="evidence" value="ECO:0007669"/>
    <property type="project" value="InterPro"/>
</dbReference>
<protein>
    <submittedName>
        <fullName evidence="2">Uncharacterized protein</fullName>
    </submittedName>
</protein>
<keyword evidence="1" id="KW-1133">Transmembrane helix</keyword>
<dbReference type="Pfam" id="PF04258">
    <property type="entry name" value="Peptidase_A22B"/>
    <property type="match status" value="1"/>
</dbReference>
<reference evidence="2 3" key="1">
    <citation type="submission" date="2011-02" db="EMBL/GenBank/DDBJ databases">
        <title>The Genome Sequence of Sphaeroforma arctica JP610.</title>
        <authorList>
            <consortium name="The Broad Institute Genome Sequencing Platform"/>
            <person name="Russ C."/>
            <person name="Cuomo C."/>
            <person name="Young S.K."/>
            <person name="Zeng Q."/>
            <person name="Gargeya S."/>
            <person name="Alvarado L."/>
            <person name="Berlin A."/>
            <person name="Chapman S.B."/>
            <person name="Chen Z."/>
            <person name="Freedman E."/>
            <person name="Gellesch M."/>
            <person name="Goldberg J."/>
            <person name="Griggs A."/>
            <person name="Gujja S."/>
            <person name="Heilman E."/>
            <person name="Heiman D."/>
            <person name="Howarth C."/>
            <person name="Mehta T."/>
            <person name="Neiman D."/>
            <person name="Pearson M."/>
            <person name="Roberts A."/>
            <person name="Saif S."/>
            <person name="Shea T."/>
            <person name="Shenoy N."/>
            <person name="Sisk P."/>
            <person name="Stolte C."/>
            <person name="Sykes S."/>
            <person name="White J."/>
            <person name="Yandava C."/>
            <person name="Burger G."/>
            <person name="Gray M.W."/>
            <person name="Holland P.W.H."/>
            <person name="King N."/>
            <person name="Lang F.B.F."/>
            <person name="Roger A.J."/>
            <person name="Ruiz-Trillo I."/>
            <person name="Haas B."/>
            <person name="Nusbaum C."/>
            <person name="Birren B."/>
        </authorList>
    </citation>
    <scope>NUCLEOTIDE SEQUENCE [LARGE SCALE GENOMIC DNA]</scope>
    <source>
        <strain evidence="2 3">JP610</strain>
    </source>
</reference>
<sequence>ILDMITPCIARKNGLWVPCMTLWLAYKDVVLLCSTAVFCIVWAVYRHEAWAWLMQDVMGAALCMALLCNVQ</sequence>
<evidence type="ECO:0000256" key="1">
    <source>
        <dbReference type="SAM" id="Phobius"/>
    </source>
</evidence>
<accession>A0A0L0F4I0</accession>
<keyword evidence="1" id="KW-0812">Transmembrane</keyword>
<organism evidence="2 3">
    <name type="scientific">Sphaeroforma arctica JP610</name>
    <dbReference type="NCBI Taxonomy" id="667725"/>
    <lineage>
        <taxon>Eukaryota</taxon>
        <taxon>Ichthyosporea</taxon>
        <taxon>Ichthyophonida</taxon>
        <taxon>Sphaeroforma</taxon>
    </lineage>
</organism>
<name>A0A0L0F4I0_9EUKA</name>
<dbReference type="EMBL" id="KQ248601">
    <property type="protein sequence ID" value="KNC71531.1"/>
    <property type="molecule type" value="Genomic_DNA"/>
</dbReference>
<feature type="transmembrane region" description="Helical" evidence="1">
    <location>
        <begin position="21"/>
        <end position="44"/>
    </location>
</feature>
<proteinExistence type="predicted"/>
<evidence type="ECO:0000313" key="2">
    <source>
        <dbReference type="EMBL" id="KNC71531.1"/>
    </source>
</evidence>